<dbReference type="OrthoDB" id="2618at2759"/>
<dbReference type="GO" id="GO:0043399">
    <property type="term" value="F:tRNA adenosine(64)-2'-O-ribosylphosphate transferase activity"/>
    <property type="evidence" value="ECO:0007669"/>
    <property type="project" value="InterPro"/>
</dbReference>
<keyword evidence="3" id="KW-1185">Reference proteome</keyword>
<sequence>MDIMSTPNSIGRELRVSSLSPLNRLCSIVHDASFVDRIAALLPNLPLGANLRAGLWYVRPEILSFHCCFKSADGHYGQWNFSFWRGNLQLLKLLFARGGAIIVDTTRQGKRFPDSLSKTVPIWCFVINIVLAELGFFKVAQSSVSFLLPDWVPEEEKHWILERSKGWLTVFREQNEFRNVLFELANSYSLIKPLKPIWICRDQPNIEESLIDCISFIPVFCVSVSSPKDNYRWLTHSLRNGETFGFHYIQGAGDDEESWSCGLFPELFWKHEEDVLSRDSVLLKEYIASLLESVKLLLPVPVVNPALHVPHLEIFRVDEEDSNGAHLFWNGWISLEFPVIKYSVDVHIVLSVGDRNSTRVDCLPYVKSIFGDMCNIICVKVVDKAGRLESKRFGLERTFKEVSHHLDYFLLEKKKNVMIWSPFYTDWATCCALTWLAGRAITRQPQKTVTEGSMLKQIWLVDWEQRRTWNKMELITLFWWLSLSFDVYAPSRSAVQQMHRFLFKTPFASQVMGQS</sequence>
<dbReference type="Proteomes" id="UP001061958">
    <property type="component" value="Unassembled WGS sequence"/>
</dbReference>
<evidence type="ECO:0000259" key="1">
    <source>
        <dbReference type="Pfam" id="PF17184"/>
    </source>
</evidence>
<proteinExistence type="predicted"/>
<protein>
    <recommendedName>
        <fullName evidence="1">Rit1 N-terminal domain-containing protein</fullName>
    </recommendedName>
</protein>
<dbReference type="EMBL" id="BQMJ01000010">
    <property type="protein sequence ID" value="GJQ09683.1"/>
    <property type="molecule type" value="Genomic_DNA"/>
</dbReference>
<dbReference type="AlphaFoldDB" id="A0A9C7UNB9"/>
<dbReference type="Pfam" id="PF17184">
    <property type="entry name" value="Rit1_C"/>
    <property type="match status" value="1"/>
</dbReference>
<gene>
    <name evidence="2" type="ORF">GpartN1_g1474.t1</name>
</gene>
<reference evidence="2" key="2">
    <citation type="submission" date="2022-01" db="EMBL/GenBank/DDBJ databases">
        <authorList>
            <person name="Hirooka S."/>
            <person name="Miyagishima S.Y."/>
        </authorList>
    </citation>
    <scope>NUCLEOTIDE SEQUENCE</scope>
    <source>
        <strain evidence="2">NBRC 102759</strain>
    </source>
</reference>
<dbReference type="GO" id="GO:0005737">
    <property type="term" value="C:cytoplasm"/>
    <property type="evidence" value="ECO:0007669"/>
    <property type="project" value="TreeGrafter"/>
</dbReference>
<comment type="caution">
    <text evidence="2">The sequence shown here is derived from an EMBL/GenBank/DDBJ whole genome shotgun (WGS) entry which is preliminary data.</text>
</comment>
<dbReference type="InterPro" id="IPR007306">
    <property type="entry name" value="Rit1"/>
</dbReference>
<evidence type="ECO:0000313" key="3">
    <source>
        <dbReference type="Proteomes" id="UP001061958"/>
    </source>
</evidence>
<name>A0A9C7UNB9_9RHOD</name>
<organism evidence="2 3">
    <name type="scientific">Galdieria partita</name>
    <dbReference type="NCBI Taxonomy" id="83374"/>
    <lineage>
        <taxon>Eukaryota</taxon>
        <taxon>Rhodophyta</taxon>
        <taxon>Bangiophyceae</taxon>
        <taxon>Galdieriales</taxon>
        <taxon>Galdieriaceae</taxon>
        <taxon>Galdieria</taxon>
    </lineage>
</organism>
<dbReference type="InterPro" id="IPR033449">
    <property type="entry name" value="Rit1_N"/>
</dbReference>
<dbReference type="PANTHER" id="PTHR31811:SF0">
    <property type="entry name" value="TRNA A64-2'-O-RIBOSYLPHOSPHATE TRANSFERASE"/>
    <property type="match status" value="1"/>
</dbReference>
<evidence type="ECO:0000313" key="2">
    <source>
        <dbReference type="EMBL" id="GJQ09683.1"/>
    </source>
</evidence>
<feature type="domain" description="Rit1 N-terminal" evidence="1">
    <location>
        <begin position="14"/>
        <end position="291"/>
    </location>
</feature>
<dbReference type="GO" id="GO:0019988">
    <property type="term" value="P:charged-tRNA amino acid modification"/>
    <property type="evidence" value="ECO:0007669"/>
    <property type="project" value="InterPro"/>
</dbReference>
<accession>A0A9C7UNB9</accession>
<reference evidence="2" key="1">
    <citation type="journal article" date="2022" name="Proc. Natl. Acad. Sci. U.S.A.">
        <title>Life cycle and functional genomics of the unicellular red alga Galdieria for elucidating algal and plant evolution and industrial use.</title>
        <authorList>
            <person name="Hirooka S."/>
            <person name="Itabashi T."/>
            <person name="Ichinose T.M."/>
            <person name="Onuma R."/>
            <person name="Fujiwara T."/>
            <person name="Yamashita S."/>
            <person name="Jong L.W."/>
            <person name="Tomita R."/>
            <person name="Iwane A.H."/>
            <person name="Miyagishima S.Y."/>
        </authorList>
    </citation>
    <scope>NUCLEOTIDE SEQUENCE</scope>
    <source>
        <strain evidence="2">NBRC 102759</strain>
    </source>
</reference>
<dbReference type="PANTHER" id="PTHR31811">
    <property type="entry name" value="TRNA A64-2'-O-RIBOSYLPHOSPHATE TRANSFERASE"/>
    <property type="match status" value="1"/>
</dbReference>